<comment type="caution">
    <text evidence="1">The sequence shown here is derived from an EMBL/GenBank/DDBJ whole genome shotgun (WGS) entry which is preliminary data.</text>
</comment>
<keyword evidence="2" id="KW-1185">Reference proteome</keyword>
<dbReference type="RefSeq" id="WP_335424665.1">
    <property type="nucleotide sequence ID" value="NZ_JBALHR010000011.1"/>
</dbReference>
<evidence type="ECO:0000313" key="1">
    <source>
        <dbReference type="EMBL" id="MEH7829633.1"/>
    </source>
</evidence>
<protein>
    <submittedName>
        <fullName evidence="1">Cation transport ATPase</fullName>
    </submittedName>
</protein>
<proteinExistence type="predicted"/>
<reference evidence="1" key="1">
    <citation type="submission" date="2024-02" db="EMBL/GenBank/DDBJ databases">
        <title>Genome sequences of strain Gemmobacter sp. JM10B15.</title>
        <authorList>
            <person name="Zhang M."/>
        </authorList>
    </citation>
    <scope>NUCLEOTIDE SEQUENCE</scope>
    <source>
        <strain evidence="1">JM10B15</strain>
    </source>
</reference>
<organism evidence="1 2">
    <name type="scientific">Gemmobacter denitrificans</name>
    <dbReference type="NCBI Taxonomy" id="3123040"/>
    <lineage>
        <taxon>Bacteria</taxon>
        <taxon>Pseudomonadati</taxon>
        <taxon>Pseudomonadota</taxon>
        <taxon>Alphaproteobacteria</taxon>
        <taxon>Rhodobacterales</taxon>
        <taxon>Paracoccaceae</taxon>
        <taxon>Gemmobacter</taxon>
    </lineage>
</organism>
<dbReference type="PROSITE" id="PS51257">
    <property type="entry name" value="PROKAR_LIPOPROTEIN"/>
    <property type="match status" value="1"/>
</dbReference>
<gene>
    <name evidence="1" type="ORF">V6590_15875</name>
</gene>
<sequence length="206" mass="21024">MGQRSRHLGQSGLLGLGLCIALAACVLPGAGGKALSRQKVLGGAVTMVAPQGYCVEPASLLERDDTALVLMGRCSGESVRSPAVLTAIVGTSGSGAGIDLAHGGPELARYFRSSAGRQALSRRGKAADVTVHQVLGIPEAFLLHLTDRGPGRQAPTQPDSWRAVLPLAGRLVTLTVTGPAESPMSPEQGRALIESFVAATVEAQAG</sequence>
<name>A0ABU8BY40_9RHOB</name>
<dbReference type="EMBL" id="JBALHR010000011">
    <property type="protein sequence ID" value="MEH7829633.1"/>
    <property type="molecule type" value="Genomic_DNA"/>
</dbReference>
<evidence type="ECO:0000313" key="2">
    <source>
        <dbReference type="Proteomes" id="UP001431963"/>
    </source>
</evidence>
<dbReference type="Proteomes" id="UP001431963">
    <property type="component" value="Unassembled WGS sequence"/>
</dbReference>
<accession>A0ABU8BY40</accession>